<dbReference type="InterPro" id="IPR011006">
    <property type="entry name" value="CheY-like_superfamily"/>
</dbReference>
<comment type="caution">
    <text evidence="7">The sequence shown here is derived from an EMBL/GenBank/DDBJ whole genome shotgun (WGS) entry which is preliminary data.</text>
</comment>
<dbReference type="Pfam" id="PF00072">
    <property type="entry name" value="Response_reg"/>
    <property type="match status" value="1"/>
</dbReference>
<feature type="modified residue" description="4-aspartylphosphate" evidence="4">
    <location>
        <position position="63"/>
    </location>
</feature>
<dbReference type="InterPro" id="IPR016032">
    <property type="entry name" value="Sig_transdc_resp-reg_C-effctor"/>
</dbReference>
<dbReference type="PANTHER" id="PTHR43214:SF41">
    <property type="entry name" value="NITRATE_NITRITE RESPONSE REGULATOR PROTEIN NARP"/>
    <property type="match status" value="1"/>
</dbReference>
<dbReference type="GO" id="GO:0003677">
    <property type="term" value="F:DNA binding"/>
    <property type="evidence" value="ECO:0007669"/>
    <property type="project" value="UniProtKB-KW"/>
</dbReference>
<evidence type="ECO:0000313" key="8">
    <source>
        <dbReference type="Proteomes" id="UP000267166"/>
    </source>
</evidence>
<dbReference type="PROSITE" id="PS50043">
    <property type="entry name" value="HTH_LUXR_2"/>
    <property type="match status" value="1"/>
</dbReference>
<dbReference type="SMART" id="SM00421">
    <property type="entry name" value="HTH_LUXR"/>
    <property type="match status" value="1"/>
</dbReference>
<keyword evidence="1" id="KW-0805">Transcription regulation</keyword>
<proteinExistence type="predicted"/>
<evidence type="ECO:0000256" key="3">
    <source>
        <dbReference type="ARBA" id="ARBA00023163"/>
    </source>
</evidence>
<dbReference type="Pfam" id="PF00196">
    <property type="entry name" value="GerE"/>
    <property type="match status" value="1"/>
</dbReference>
<dbReference type="CDD" id="cd00156">
    <property type="entry name" value="REC"/>
    <property type="match status" value="1"/>
</dbReference>
<dbReference type="SUPFAM" id="SSF52172">
    <property type="entry name" value="CheY-like"/>
    <property type="match status" value="1"/>
</dbReference>
<gene>
    <name evidence="7" type="ORF">D9K80_09430</name>
</gene>
<evidence type="ECO:0000256" key="1">
    <source>
        <dbReference type="ARBA" id="ARBA00023015"/>
    </source>
</evidence>
<organism evidence="7 8">
    <name type="scientific">Acinetobacter cumulans</name>
    <dbReference type="NCBI Taxonomy" id="2136182"/>
    <lineage>
        <taxon>Bacteria</taxon>
        <taxon>Pseudomonadati</taxon>
        <taxon>Pseudomonadota</taxon>
        <taxon>Gammaproteobacteria</taxon>
        <taxon>Moraxellales</taxon>
        <taxon>Moraxellaceae</taxon>
        <taxon>Acinetobacter</taxon>
    </lineage>
</organism>
<accession>A0A498CW58</accession>
<dbReference type="InterPro" id="IPR001789">
    <property type="entry name" value="Sig_transdc_resp-reg_receiver"/>
</dbReference>
<evidence type="ECO:0000259" key="5">
    <source>
        <dbReference type="PROSITE" id="PS50043"/>
    </source>
</evidence>
<keyword evidence="3" id="KW-0804">Transcription</keyword>
<evidence type="ECO:0000259" key="6">
    <source>
        <dbReference type="PROSITE" id="PS50110"/>
    </source>
</evidence>
<sequence>MIDLNFSLLKPLLVLEDDPVHQLRVSKILKTFGYRDDDVFYAQTIDFAKQICRANAIKFMLVDLKLPDGNGIDFIKSIRGKIASSVPIMVLSSWNTFEVIYKALRVGASGYVLKEKDDFELMFSIRTMLKGGAIIDPVIAKKILNHLTQSLVPELEHDEHHEINLSAREKEILDCVATGLSNREIGVELNISKYTVDVHVRNIYQKLAVNSRTKAVHAAKQIGLIH</sequence>
<dbReference type="Gene3D" id="3.40.50.2300">
    <property type="match status" value="1"/>
</dbReference>
<dbReference type="InterPro" id="IPR000792">
    <property type="entry name" value="Tscrpt_reg_LuxR_C"/>
</dbReference>
<dbReference type="EMBL" id="RCHD01000019">
    <property type="protein sequence ID" value="RLL35218.1"/>
    <property type="molecule type" value="Genomic_DNA"/>
</dbReference>
<dbReference type="SUPFAM" id="SSF46894">
    <property type="entry name" value="C-terminal effector domain of the bipartite response regulators"/>
    <property type="match status" value="1"/>
</dbReference>
<dbReference type="PANTHER" id="PTHR43214">
    <property type="entry name" value="TWO-COMPONENT RESPONSE REGULATOR"/>
    <property type="match status" value="1"/>
</dbReference>
<evidence type="ECO:0000256" key="4">
    <source>
        <dbReference type="PROSITE-ProRule" id="PRU00169"/>
    </source>
</evidence>
<dbReference type="PRINTS" id="PR00038">
    <property type="entry name" value="HTHLUXR"/>
</dbReference>
<dbReference type="InterPro" id="IPR039420">
    <property type="entry name" value="WalR-like"/>
</dbReference>
<dbReference type="RefSeq" id="WP_121594478.1">
    <property type="nucleotide sequence ID" value="NZ_RCHD01000019.1"/>
</dbReference>
<evidence type="ECO:0000313" key="7">
    <source>
        <dbReference type="EMBL" id="RLL35218.1"/>
    </source>
</evidence>
<dbReference type="GO" id="GO:0006355">
    <property type="term" value="P:regulation of DNA-templated transcription"/>
    <property type="evidence" value="ECO:0007669"/>
    <property type="project" value="InterPro"/>
</dbReference>
<dbReference type="PROSITE" id="PS00622">
    <property type="entry name" value="HTH_LUXR_1"/>
    <property type="match status" value="1"/>
</dbReference>
<keyword evidence="4" id="KW-0597">Phosphoprotein</keyword>
<reference evidence="7 8" key="1">
    <citation type="submission" date="2018-09" db="EMBL/GenBank/DDBJ databases">
        <title>The draft genome of Acinetobacter sp. strains.</title>
        <authorList>
            <person name="Qin J."/>
            <person name="Feng Y."/>
            <person name="Zong Z."/>
        </authorList>
    </citation>
    <scope>NUCLEOTIDE SEQUENCE [LARGE SCALE GENOMIC DNA]</scope>
    <source>
        <strain evidence="7 8">WCHAc060003</strain>
    </source>
</reference>
<dbReference type="Proteomes" id="UP000267166">
    <property type="component" value="Unassembled WGS sequence"/>
</dbReference>
<feature type="domain" description="HTH luxR-type" evidence="5">
    <location>
        <begin position="158"/>
        <end position="223"/>
    </location>
</feature>
<dbReference type="GO" id="GO:0000160">
    <property type="term" value="P:phosphorelay signal transduction system"/>
    <property type="evidence" value="ECO:0007669"/>
    <property type="project" value="InterPro"/>
</dbReference>
<feature type="domain" description="Response regulatory" evidence="6">
    <location>
        <begin position="11"/>
        <end position="129"/>
    </location>
</feature>
<name>A0A498CW58_9GAMM</name>
<dbReference type="CDD" id="cd06170">
    <property type="entry name" value="LuxR_C_like"/>
    <property type="match status" value="1"/>
</dbReference>
<evidence type="ECO:0000256" key="2">
    <source>
        <dbReference type="ARBA" id="ARBA00023125"/>
    </source>
</evidence>
<dbReference type="PROSITE" id="PS50110">
    <property type="entry name" value="RESPONSE_REGULATORY"/>
    <property type="match status" value="1"/>
</dbReference>
<dbReference type="AlphaFoldDB" id="A0A498CW58"/>
<dbReference type="SMART" id="SM00448">
    <property type="entry name" value="REC"/>
    <property type="match status" value="1"/>
</dbReference>
<protein>
    <submittedName>
        <fullName evidence="7">DNA-binding response regulator</fullName>
    </submittedName>
</protein>
<keyword evidence="2 7" id="KW-0238">DNA-binding</keyword>